<organism evidence="2 3">
    <name type="scientific">Claviceps pusilla</name>
    <dbReference type="NCBI Taxonomy" id="123648"/>
    <lineage>
        <taxon>Eukaryota</taxon>
        <taxon>Fungi</taxon>
        <taxon>Dikarya</taxon>
        <taxon>Ascomycota</taxon>
        <taxon>Pezizomycotina</taxon>
        <taxon>Sordariomycetes</taxon>
        <taxon>Hypocreomycetidae</taxon>
        <taxon>Hypocreales</taxon>
        <taxon>Clavicipitaceae</taxon>
        <taxon>Claviceps</taxon>
    </lineage>
</organism>
<dbReference type="EMBL" id="SRPW01001907">
    <property type="protein sequence ID" value="KAG5997903.1"/>
    <property type="molecule type" value="Genomic_DNA"/>
</dbReference>
<dbReference type="AlphaFoldDB" id="A0A9P7N8Q5"/>
<evidence type="ECO:0000313" key="3">
    <source>
        <dbReference type="Proteomes" id="UP000748025"/>
    </source>
</evidence>
<evidence type="ECO:0000256" key="1">
    <source>
        <dbReference type="SAM" id="MobiDB-lite"/>
    </source>
</evidence>
<name>A0A9P7N8Q5_9HYPO</name>
<accession>A0A9P7N8Q5</accession>
<reference evidence="2" key="1">
    <citation type="journal article" date="2020" name="bioRxiv">
        <title>Whole genome comparisons of ergot fungi reveals the divergence and evolution of species within the genus Claviceps are the result of varying mechanisms driving genome evolution and host range expansion.</title>
        <authorList>
            <person name="Wyka S.A."/>
            <person name="Mondo S.J."/>
            <person name="Liu M."/>
            <person name="Dettman J."/>
            <person name="Nalam V."/>
            <person name="Broders K.D."/>
        </authorList>
    </citation>
    <scope>NUCLEOTIDE SEQUENCE</scope>
    <source>
        <strain evidence="2">CCC 602</strain>
    </source>
</reference>
<feature type="compositionally biased region" description="Basic and acidic residues" evidence="1">
    <location>
        <begin position="1"/>
        <end position="12"/>
    </location>
</feature>
<feature type="region of interest" description="Disordered" evidence="1">
    <location>
        <begin position="1"/>
        <end position="24"/>
    </location>
</feature>
<protein>
    <submittedName>
        <fullName evidence="2">Uncharacterized protein</fullName>
    </submittedName>
</protein>
<comment type="caution">
    <text evidence="2">The sequence shown here is derived from an EMBL/GenBank/DDBJ whole genome shotgun (WGS) entry which is preliminary data.</text>
</comment>
<proteinExistence type="predicted"/>
<sequence>MTLKGSNHDSSGKKGRRLSDYSSASPPQTCFGYLNCHLDYDYGREEQGTWQHGQRKSTATLFYSYSQLLWPTKWADRSFEPGLEETASPFIILIVDEPRVQRFDSAEASNAGRDGFDKSVLAETENDSNDNNNIQRWPSPRRETLTIGPAQTG</sequence>
<evidence type="ECO:0000313" key="2">
    <source>
        <dbReference type="EMBL" id="KAG5997903.1"/>
    </source>
</evidence>
<feature type="region of interest" description="Disordered" evidence="1">
    <location>
        <begin position="105"/>
        <end position="153"/>
    </location>
</feature>
<dbReference type="Proteomes" id="UP000748025">
    <property type="component" value="Unassembled WGS sequence"/>
</dbReference>
<gene>
    <name evidence="2" type="ORF">E4U43_002553</name>
</gene>
<dbReference type="OrthoDB" id="10540513at2759"/>
<keyword evidence="3" id="KW-1185">Reference proteome</keyword>